<dbReference type="GO" id="GO:0000938">
    <property type="term" value="C:GARP complex"/>
    <property type="evidence" value="ECO:0007669"/>
    <property type="project" value="TreeGrafter"/>
</dbReference>
<dbReference type="GO" id="GO:0019905">
    <property type="term" value="F:syntaxin binding"/>
    <property type="evidence" value="ECO:0007669"/>
    <property type="project" value="TreeGrafter"/>
</dbReference>
<feature type="domain" description="Vps52 coiled-coil" evidence="1">
    <location>
        <begin position="1"/>
        <end position="65"/>
    </location>
</feature>
<dbReference type="InterPro" id="IPR048319">
    <property type="entry name" value="Vps52_CC"/>
</dbReference>
<evidence type="ECO:0000313" key="3">
    <source>
        <dbReference type="Proteomes" id="UP000287651"/>
    </source>
</evidence>
<reference evidence="2 3" key="1">
    <citation type="journal article" date="2014" name="Agronomy (Basel)">
        <title>A Draft Genome Sequence for Ensete ventricosum, the Drought-Tolerant Tree Against Hunger.</title>
        <authorList>
            <person name="Harrison J."/>
            <person name="Moore K.A."/>
            <person name="Paszkiewicz K."/>
            <person name="Jones T."/>
            <person name="Grant M."/>
            <person name="Ambacheew D."/>
            <person name="Muzemil S."/>
            <person name="Studholme D.J."/>
        </authorList>
    </citation>
    <scope>NUCLEOTIDE SEQUENCE [LARGE SCALE GENOMIC DNA]</scope>
</reference>
<organism evidence="2 3">
    <name type="scientific">Ensete ventricosum</name>
    <name type="common">Abyssinian banana</name>
    <name type="synonym">Musa ensete</name>
    <dbReference type="NCBI Taxonomy" id="4639"/>
    <lineage>
        <taxon>Eukaryota</taxon>
        <taxon>Viridiplantae</taxon>
        <taxon>Streptophyta</taxon>
        <taxon>Embryophyta</taxon>
        <taxon>Tracheophyta</taxon>
        <taxon>Spermatophyta</taxon>
        <taxon>Magnoliopsida</taxon>
        <taxon>Liliopsida</taxon>
        <taxon>Zingiberales</taxon>
        <taxon>Musaceae</taxon>
        <taxon>Ensete</taxon>
    </lineage>
</organism>
<comment type="caution">
    <text evidence="2">The sequence shown here is derived from an EMBL/GenBank/DDBJ whole genome shotgun (WGS) entry which is preliminary data.</text>
</comment>
<protein>
    <recommendedName>
        <fullName evidence="1">Vps52 coiled-coil domain-containing protein</fullName>
    </recommendedName>
</protein>
<dbReference type="Proteomes" id="UP000287651">
    <property type="component" value="Unassembled WGS sequence"/>
</dbReference>
<dbReference type="Pfam" id="PF04129">
    <property type="entry name" value="Vps52_CC"/>
    <property type="match status" value="1"/>
</dbReference>
<dbReference type="GO" id="GO:0006896">
    <property type="term" value="P:Golgi to vacuole transport"/>
    <property type="evidence" value="ECO:0007669"/>
    <property type="project" value="TreeGrafter"/>
</dbReference>
<sequence length="70" mass="7672">SEIGSISSEIKSLQEKSMDMGLKLKNRKVCSYGVVLQGAESKLAKFVEDIIVPPRMVDIVIDGEVIKCFA</sequence>
<dbReference type="GO" id="GO:0005829">
    <property type="term" value="C:cytosol"/>
    <property type="evidence" value="ECO:0007669"/>
    <property type="project" value="GOC"/>
</dbReference>
<proteinExistence type="predicted"/>
<feature type="non-terminal residue" evidence="2">
    <location>
        <position position="1"/>
    </location>
</feature>
<dbReference type="GO" id="GO:0032456">
    <property type="term" value="P:endocytic recycling"/>
    <property type="evidence" value="ECO:0007669"/>
    <property type="project" value="TreeGrafter"/>
</dbReference>
<dbReference type="PANTHER" id="PTHR14190:SF7">
    <property type="entry name" value="VACUOLAR PROTEIN SORTING-ASSOCIATED PROTEIN 52 HOMOLOG"/>
    <property type="match status" value="1"/>
</dbReference>
<name>A0A427BBC1_ENSVE</name>
<dbReference type="PANTHER" id="PTHR14190">
    <property type="entry name" value="SUPPRESSOR OF ACTIN MUTATIONS 2/VACUOLAR PROTEIN SORTING 52"/>
    <property type="match status" value="1"/>
</dbReference>
<gene>
    <name evidence="2" type="ORF">B296_00006929</name>
</gene>
<dbReference type="GO" id="GO:0042147">
    <property type="term" value="P:retrograde transport, endosome to Golgi"/>
    <property type="evidence" value="ECO:0007669"/>
    <property type="project" value="TreeGrafter"/>
</dbReference>
<dbReference type="InterPro" id="IPR007258">
    <property type="entry name" value="Vps52"/>
</dbReference>
<dbReference type="EMBL" id="AMZH03000059">
    <property type="protein sequence ID" value="RRT85792.1"/>
    <property type="molecule type" value="Genomic_DNA"/>
</dbReference>
<evidence type="ECO:0000259" key="1">
    <source>
        <dbReference type="Pfam" id="PF04129"/>
    </source>
</evidence>
<evidence type="ECO:0000313" key="2">
    <source>
        <dbReference type="EMBL" id="RRT85792.1"/>
    </source>
</evidence>
<dbReference type="AlphaFoldDB" id="A0A427BBC1"/>
<accession>A0A427BBC1</accession>